<dbReference type="PANTHER" id="PTHR30535:SF4">
    <property type="entry name" value="HEMIN-BINDING PERIPLASMIC PROTEIN HMUT"/>
    <property type="match status" value="1"/>
</dbReference>
<feature type="domain" description="Fe/B12 periplasmic-binding" evidence="3">
    <location>
        <begin position="77"/>
        <end position="334"/>
    </location>
</feature>
<comment type="similarity">
    <text evidence="1">Belongs to the bacterial solute-binding protein 8 family.</text>
</comment>
<dbReference type="InterPro" id="IPR050902">
    <property type="entry name" value="ABC_Transporter_SBP"/>
</dbReference>
<proteinExistence type="inferred from homology"/>
<keyword evidence="5" id="KW-1185">Reference proteome</keyword>
<protein>
    <submittedName>
        <fullName evidence="4">Heme ABC transporter, cell surface heme and hemoprotein receptor HmuT</fullName>
    </submittedName>
</protein>
<evidence type="ECO:0000256" key="1">
    <source>
        <dbReference type="ARBA" id="ARBA00008814"/>
    </source>
</evidence>
<dbReference type="KEGG" id="euz:DVS28_a1263"/>
<keyword evidence="4" id="KW-0675">Receptor</keyword>
<organism evidence="4 5">
    <name type="scientific">Euzebya pacifica</name>
    <dbReference type="NCBI Taxonomy" id="1608957"/>
    <lineage>
        <taxon>Bacteria</taxon>
        <taxon>Bacillati</taxon>
        <taxon>Actinomycetota</taxon>
        <taxon>Nitriliruptoria</taxon>
        <taxon>Euzebyales</taxon>
    </lineage>
</organism>
<dbReference type="PANTHER" id="PTHR30535">
    <property type="entry name" value="VITAMIN B12-BINDING PROTEIN"/>
    <property type="match status" value="1"/>
</dbReference>
<feature type="chain" id="PRO_5038356569" evidence="2">
    <location>
        <begin position="25"/>
        <end position="334"/>
    </location>
</feature>
<evidence type="ECO:0000313" key="4">
    <source>
        <dbReference type="EMBL" id="AXV05963.1"/>
    </source>
</evidence>
<dbReference type="SUPFAM" id="SSF53807">
    <property type="entry name" value="Helical backbone' metal receptor"/>
    <property type="match status" value="1"/>
</dbReference>
<name>A0A346XUR6_9ACTN</name>
<dbReference type="RefSeq" id="WP_114590686.1">
    <property type="nucleotide sequence ID" value="NZ_CP031165.1"/>
</dbReference>
<feature type="signal peptide" evidence="2">
    <location>
        <begin position="1"/>
        <end position="24"/>
    </location>
</feature>
<dbReference type="Proteomes" id="UP000264006">
    <property type="component" value="Chromosome"/>
</dbReference>
<dbReference type="OrthoDB" id="9797736at2"/>
<evidence type="ECO:0000256" key="2">
    <source>
        <dbReference type="SAM" id="SignalP"/>
    </source>
</evidence>
<dbReference type="InterPro" id="IPR002491">
    <property type="entry name" value="ABC_transptr_periplasmic_BD"/>
</dbReference>
<evidence type="ECO:0000259" key="3">
    <source>
        <dbReference type="PROSITE" id="PS50983"/>
    </source>
</evidence>
<sequence length="334" mass="33335">MTRWLCAALAILALLTGCSSGTSSQPLADAAADATEPGRDVPLVDEPLPVMPAPTPQLPVTVESADGPTVEVADVSRILPLSGGVAEVVYSLGLGQAMVGRDEQATFAEVADLPVVTDAHSVSAESVLSLQPTVVIGDTLTGPPEALDAIRGAGVPVVLVPEAWTLEDIYPRIQAVADALGVTGAGAELIDATRQRVDAAGAQPLEPAPTVAFLYLRGTAGVYLLGGDGSGADALIEAAGGIDAGSALGLAPFTPLTSEALVSAAPDVLLIMSRGLESVGGMDGLAEVPGIAQTPAGASGDVIVVDDGLLLSFGARTPAVVEYLAGQLQGWAAP</sequence>
<dbReference type="Pfam" id="PF01497">
    <property type="entry name" value="Peripla_BP_2"/>
    <property type="match status" value="1"/>
</dbReference>
<dbReference type="PROSITE" id="PS50983">
    <property type="entry name" value="FE_B12_PBP"/>
    <property type="match status" value="1"/>
</dbReference>
<gene>
    <name evidence="4" type="ORF">DVS28_a1263</name>
</gene>
<dbReference type="EMBL" id="CP031165">
    <property type="protein sequence ID" value="AXV05963.1"/>
    <property type="molecule type" value="Genomic_DNA"/>
</dbReference>
<reference evidence="4 5" key="1">
    <citation type="submission" date="2018-09" db="EMBL/GenBank/DDBJ databases">
        <title>Complete genome sequence of Euzebya sp. DY32-46 isolated from seawater of Pacific Ocean.</title>
        <authorList>
            <person name="Xu L."/>
            <person name="Wu Y.-H."/>
            <person name="Xu X.-W."/>
        </authorList>
    </citation>
    <scope>NUCLEOTIDE SEQUENCE [LARGE SCALE GENOMIC DNA]</scope>
    <source>
        <strain evidence="4 5">DY32-46</strain>
    </source>
</reference>
<evidence type="ECO:0000313" key="5">
    <source>
        <dbReference type="Proteomes" id="UP000264006"/>
    </source>
</evidence>
<keyword evidence="2" id="KW-0732">Signal</keyword>
<dbReference type="AlphaFoldDB" id="A0A346XUR6"/>
<dbReference type="PROSITE" id="PS51257">
    <property type="entry name" value="PROKAR_LIPOPROTEIN"/>
    <property type="match status" value="1"/>
</dbReference>
<accession>A0A346XUR6</accession>
<dbReference type="Gene3D" id="3.40.50.1980">
    <property type="entry name" value="Nitrogenase molybdenum iron protein domain"/>
    <property type="match status" value="2"/>
</dbReference>